<dbReference type="InterPro" id="IPR001254">
    <property type="entry name" value="Trypsin_dom"/>
</dbReference>
<dbReference type="PANTHER" id="PTHR24252">
    <property type="entry name" value="ACROSIN-RELATED"/>
    <property type="match status" value="1"/>
</dbReference>
<proteinExistence type="predicted"/>
<dbReference type="SUPFAM" id="SSF50494">
    <property type="entry name" value="Trypsin-like serine proteases"/>
    <property type="match status" value="1"/>
</dbReference>
<accession>A0A2G8KSR2</accession>
<dbReference type="PANTHER" id="PTHR24252:SF7">
    <property type="entry name" value="HYALIN"/>
    <property type="match status" value="1"/>
</dbReference>
<protein>
    <recommendedName>
        <fullName evidence="2">Peptidase S1 domain-containing protein</fullName>
    </recommendedName>
</protein>
<dbReference type="EMBL" id="MRZV01000394">
    <property type="protein sequence ID" value="PIK51012.1"/>
    <property type="molecule type" value="Genomic_DNA"/>
</dbReference>
<dbReference type="InterPro" id="IPR009003">
    <property type="entry name" value="Peptidase_S1_PA"/>
</dbReference>
<dbReference type="InterPro" id="IPR043504">
    <property type="entry name" value="Peptidase_S1_PA_chymotrypsin"/>
</dbReference>
<dbReference type="Pfam" id="PF00089">
    <property type="entry name" value="Trypsin"/>
    <property type="match status" value="1"/>
</dbReference>
<evidence type="ECO:0000256" key="1">
    <source>
        <dbReference type="ARBA" id="ARBA00023157"/>
    </source>
</evidence>
<dbReference type="PROSITE" id="PS00134">
    <property type="entry name" value="TRYPSIN_HIS"/>
    <property type="match status" value="1"/>
</dbReference>
<dbReference type="SMART" id="SM00020">
    <property type="entry name" value="Tryp_SPc"/>
    <property type="match status" value="1"/>
</dbReference>
<dbReference type="STRING" id="307972.A0A2G8KSR2"/>
<evidence type="ECO:0000259" key="2">
    <source>
        <dbReference type="PROSITE" id="PS50240"/>
    </source>
</evidence>
<gene>
    <name evidence="3" type="ORF">BSL78_12092</name>
</gene>
<dbReference type="GO" id="GO:0004252">
    <property type="term" value="F:serine-type endopeptidase activity"/>
    <property type="evidence" value="ECO:0007669"/>
    <property type="project" value="InterPro"/>
</dbReference>
<dbReference type="FunFam" id="2.40.10.10:FF:000053">
    <property type="entry name" value="Neurotrypsin"/>
    <property type="match status" value="1"/>
</dbReference>
<feature type="domain" description="Peptidase S1" evidence="2">
    <location>
        <begin position="33"/>
        <end position="283"/>
    </location>
</feature>
<feature type="non-terminal residue" evidence="3">
    <location>
        <position position="283"/>
    </location>
</feature>
<dbReference type="OrthoDB" id="10012881at2759"/>
<dbReference type="CDD" id="cd00190">
    <property type="entry name" value="Tryp_SPc"/>
    <property type="match status" value="1"/>
</dbReference>
<name>A0A2G8KSR2_STIJA</name>
<dbReference type="GO" id="GO:0006508">
    <property type="term" value="P:proteolysis"/>
    <property type="evidence" value="ECO:0007669"/>
    <property type="project" value="InterPro"/>
</dbReference>
<sequence length="283" mass="31913">MGLLPSSLTENDVKSVFQCGVRPKDEMVFRGRIVEGLSSKTRWPWMVQILRKEDRELICGATLLSDRHVITAGHCIRGKDGEYGPSDLIVRIGDHYLNEIEAHEQDINIECMFMHPNYDASTLKNDIAVIKLKVDERNPIKFTSDLLPACLPNKREFKAGTECYITGWGYRDFIDYYYDLASPSLTEAKVPLLSSRECKNLGRVYGTDVTKKMQCAGYLTGESRADTCKKDSGGPLVCQSKDGSWKLWGITSWGDNTFCESSPTLPSPGVYTRVDKYLSWINI</sequence>
<organism evidence="3 4">
    <name type="scientific">Stichopus japonicus</name>
    <name type="common">Sea cucumber</name>
    <dbReference type="NCBI Taxonomy" id="307972"/>
    <lineage>
        <taxon>Eukaryota</taxon>
        <taxon>Metazoa</taxon>
        <taxon>Echinodermata</taxon>
        <taxon>Eleutherozoa</taxon>
        <taxon>Echinozoa</taxon>
        <taxon>Holothuroidea</taxon>
        <taxon>Aspidochirotacea</taxon>
        <taxon>Aspidochirotida</taxon>
        <taxon>Stichopodidae</taxon>
        <taxon>Apostichopus</taxon>
    </lineage>
</organism>
<dbReference type="Gene3D" id="2.40.10.10">
    <property type="entry name" value="Trypsin-like serine proteases"/>
    <property type="match status" value="1"/>
</dbReference>
<dbReference type="PRINTS" id="PR00722">
    <property type="entry name" value="CHYMOTRYPSIN"/>
</dbReference>
<dbReference type="AlphaFoldDB" id="A0A2G8KSR2"/>
<dbReference type="Proteomes" id="UP000230750">
    <property type="component" value="Unassembled WGS sequence"/>
</dbReference>
<evidence type="ECO:0000313" key="4">
    <source>
        <dbReference type="Proteomes" id="UP000230750"/>
    </source>
</evidence>
<keyword evidence="4" id="KW-1185">Reference proteome</keyword>
<reference evidence="3" key="1">
    <citation type="journal article" date="2017" name="PLoS Biol.">
        <title>The sea cucumber genome provides insights into morphological evolution and visceral regeneration.</title>
        <authorList>
            <person name="Zhang X."/>
            <person name="Sun L."/>
            <person name="Yuan J."/>
            <person name="Sun Y."/>
            <person name="Gao Y."/>
            <person name="Zhang L."/>
            <person name="Li S."/>
            <person name="Dai H."/>
            <person name="Hamel J.F."/>
            <person name="Liu C."/>
            <person name="Yu Y."/>
            <person name="Liu S."/>
            <person name="Lin W."/>
            <person name="Guo K."/>
            <person name="Jin S."/>
            <person name="Xu P."/>
            <person name="Storey K.B."/>
            <person name="Huan P."/>
            <person name="Zhang T."/>
            <person name="Zhou Y."/>
            <person name="Zhang J."/>
            <person name="Lin C."/>
            <person name="Li X."/>
            <person name="Xing L."/>
            <person name="Huo D."/>
            <person name="Sun M."/>
            <person name="Wang L."/>
            <person name="Mercier A."/>
            <person name="Li F."/>
            <person name="Yang H."/>
            <person name="Xiang J."/>
        </authorList>
    </citation>
    <scope>NUCLEOTIDE SEQUENCE [LARGE SCALE GENOMIC DNA]</scope>
    <source>
        <strain evidence="3">Shaxun</strain>
        <tissue evidence="3">Muscle</tissue>
    </source>
</reference>
<dbReference type="InterPro" id="IPR018114">
    <property type="entry name" value="TRYPSIN_HIS"/>
</dbReference>
<keyword evidence="1" id="KW-1015">Disulfide bond</keyword>
<evidence type="ECO:0000313" key="3">
    <source>
        <dbReference type="EMBL" id="PIK51012.1"/>
    </source>
</evidence>
<dbReference type="PROSITE" id="PS50240">
    <property type="entry name" value="TRYPSIN_DOM"/>
    <property type="match status" value="1"/>
</dbReference>
<comment type="caution">
    <text evidence="3">The sequence shown here is derived from an EMBL/GenBank/DDBJ whole genome shotgun (WGS) entry which is preliminary data.</text>
</comment>
<dbReference type="InterPro" id="IPR001314">
    <property type="entry name" value="Peptidase_S1A"/>
</dbReference>